<protein>
    <submittedName>
        <fullName evidence="1">DUF4917 domain-containing protein</fullName>
    </submittedName>
</protein>
<name>A0AAW7MM12_9BURK</name>
<evidence type="ECO:0000313" key="4">
    <source>
        <dbReference type="Proteomes" id="UP001172791"/>
    </source>
</evidence>
<evidence type="ECO:0000313" key="1">
    <source>
        <dbReference type="EMBL" id="MDN4573626.1"/>
    </source>
</evidence>
<dbReference type="Proteomes" id="UP001172791">
    <property type="component" value="Unassembled WGS sequence"/>
</dbReference>
<evidence type="ECO:0000313" key="3">
    <source>
        <dbReference type="Proteomes" id="UP001172788"/>
    </source>
</evidence>
<dbReference type="EMBL" id="QAID01000035">
    <property type="protein sequence ID" value="MDN4578168.1"/>
    <property type="molecule type" value="Genomic_DNA"/>
</dbReference>
<dbReference type="Pfam" id="PF16263">
    <property type="entry name" value="DUF4917"/>
    <property type="match status" value="1"/>
</dbReference>
<dbReference type="RefSeq" id="WP_301234483.1">
    <property type="nucleotide sequence ID" value="NZ_QAIC01000037.1"/>
</dbReference>
<organism evidence="1 4">
    <name type="scientific">Pandoraea cepalis</name>
    <dbReference type="NCBI Taxonomy" id="2508294"/>
    <lineage>
        <taxon>Bacteria</taxon>
        <taxon>Pseudomonadati</taxon>
        <taxon>Pseudomonadota</taxon>
        <taxon>Betaproteobacteria</taxon>
        <taxon>Burkholderiales</taxon>
        <taxon>Burkholderiaceae</taxon>
        <taxon>Pandoraea</taxon>
    </lineage>
</organism>
<dbReference type="Proteomes" id="UP001172788">
    <property type="component" value="Unassembled WGS sequence"/>
</dbReference>
<comment type="caution">
    <text evidence="1">The sequence shown here is derived from an EMBL/GenBank/DDBJ whole genome shotgun (WGS) entry which is preliminary data.</text>
</comment>
<dbReference type="InterPro" id="IPR032581">
    <property type="entry name" value="DUF4917"/>
</dbReference>
<gene>
    <name evidence="1" type="ORF">DBA34_10190</name>
    <name evidence="2" type="ORF">DBB29_08570</name>
</gene>
<evidence type="ECO:0000313" key="2">
    <source>
        <dbReference type="EMBL" id="MDN4578168.1"/>
    </source>
</evidence>
<accession>A0AAW7MM12</accession>
<dbReference type="EMBL" id="QAIC01000037">
    <property type="protein sequence ID" value="MDN4573626.1"/>
    <property type="molecule type" value="Genomic_DNA"/>
</dbReference>
<sequence length="333" mass="37928">MPFNILPWNAIAANYRGTILLGNGASISVSRTFSYGSLLDHARDHGLFTQDVHQLFQFFQTSDFELVLRVVWQASNVNRTLQIADDRTHAAYLRIRECLIQAVREVHPEHGAVSQHLPNIYRFLKPFDTVLSLNYDLVLYWATTYGLDIEDGHAFKDCFLGGGFFADDWQRLRQPIGRERTTTLVFYPHGSLVLCRDRVEQELKIHNQQAGLLEAILNLWRGEAVVPLFVSEGTWQQKVTSIQSSYYLSTVFREVLPSPRESLVIYGWGLGDHDVHILQRMAMSGVRRVAVSVFGQDQGFCNRAHHIITGILGPYTQVEFFDSQSAGCWNHDA</sequence>
<dbReference type="AlphaFoldDB" id="A0AAW7MM12"/>
<proteinExistence type="predicted"/>
<reference evidence="1" key="1">
    <citation type="submission" date="2018-04" db="EMBL/GenBank/DDBJ databases">
        <authorList>
            <person name="Jy Z."/>
        </authorList>
    </citation>
    <scope>NUCLEOTIDE SEQUENCE</scope>
    <source>
        <strain evidence="2">AS13</strain>
        <strain evidence="1">LA18</strain>
    </source>
</reference>
<keyword evidence="3" id="KW-1185">Reference proteome</keyword>